<dbReference type="RefSeq" id="WP_067079587.1">
    <property type="nucleotide sequence ID" value="NZ_LRFG02000001.1"/>
</dbReference>
<name>A0ABX4I413_9GAMM</name>
<evidence type="ECO:0000313" key="3">
    <source>
        <dbReference type="Proteomes" id="UP000218427"/>
    </source>
</evidence>
<accession>A0ABX4I413</accession>
<keyword evidence="3" id="KW-1185">Reference proteome</keyword>
<reference evidence="2" key="1">
    <citation type="submission" date="2017-08" db="EMBL/GenBank/DDBJ databases">
        <title>Microbulbifer marisrubri sp. nov., a halophilic alphaproteobacterium isolated from marine sediment of the Yellow Sea, China.</title>
        <authorList>
            <person name="Zhang G."/>
            <person name="Xiong Q."/>
        </authorList>
    </citation>
    <scope>NUCLEOTIDE SEQUENCE [LARGE SCALE GENOMIC DNA]</scope>
    <source>
        <strain evidence="2">WRN-8</strain>
    </source>
</reference>
<dbReference type="Proteomes" id="UP000218427">
    <property type="component" value="Unassembled WGS sequence"/>
</dbReference>
<organism evidence="2 3">
    <name type="scientific">Microbulbifer flavimaris</name>
    <dbReference type="NCBI Taxonomy" id="1781068"/>
    <lineage>
        <taxon>Bacteria</taxon>
        <taxon>Pseudomonadati</taxon>
        <taxon>Pseudomonadota</taxon>
        <taxon>Gammaproteobacteria</taxon>
        <taxon>Cellvibrionales</taxon>
        <taxon>Microbulbiferaceae</taxon>
        <taxon>Microbulbifer</taxon>
    </lineage>
</organism>
<proteinExistence type="predicted"/>
<evidence type="ECO:0000313" key="2">
    <source>
        <dbReference type="EMBL" id="PCO06259.1"/>
    </source>
</evidence>
<sequence length="109" mass="12224">MQKKIYEDLKDQLLAMQSELSVTDVPDQTATVELDQSRVGRLSRIDALQSQQLAMEAERRRQRLRLAVDAALLRMEEGDCGLCCHCGDEIAIQRLQFDPTITGCINCAA</sequence>
<evidence type="ECO:0000256" key="1">
    <source>
        <dbReference type="PROSITE-ProRule" id="PRU00510"/>
    </source>
</evidence>
<feature type="zinc finger region" description="dksA C4-type" evidence="1">
    <location>
        <begin position="83"/>
        <end position="107"/>
    </location>
</feature>
<dbReference type="PROSITE" id="PS51128">
    <property type="entry name" value="ZF_DKSA_2"/>
    <property type="match status" value="1"/>
</dbReference>
<comment type="caution">
    <text evidence="2">The sequence shown here is derived from an EMBL/GenBank/DDBJ whole genome shotgun (WGS) entry which is preliminary data.</text>
</comment>
<dbReference type="Gene3D" id="1.20.120.910">
    <property type="entry name" value="DksA, coiled-coil domain"/>
    <property type="match status" value="1"/>
</dbReference>
<dbReference type="EMBL" id="LRFG02000001">
    <property type="protein sequence ID" value="PCO06259.1"/>
    <property type="molecule type" value="Genomic_DNA"/>
</dbReference>
<protein>
    <submittedName>
        <fullName evidence="2">Conjugal transfer protein TraR</fullName>
    </submittedName>
</protein>
<gene>
    <name evidence="2" type="ORF">AWR36_000250</name>
</gene>